<dbReference type="Gene3D" id="3.40.50.300">
    <property type="entry name" value="P-loop containing nucleotide triphosphate hydrolases"/>
    <property type="match status" value="3"/>
</dbReference>
<evidence type="ECO:0000256" key="9">
    <source>
        <dbReference type="ARBA" id="ARBA00048988"/>
    </source>
</evidence>
<keyword evidence="2 10" id="KW-0547">Nucleotide-binding</keyword>
<dbReference type="AlphaFoldDB" id="A0AAW4WEP3"/>
<dbReference type="Gene3D" id="1.10.10.160">
    <property type="match status" value="2"/>
</dbReference>
<dbReference type="PANTHER" id="PTHR11070">
    <property type="entry name" value="UVRD / RECB / PCRA DNA HELICASE FAMILY MEMBER"/>
    <property type="match status" value="1"/>
</dbReference>
<dbReference type="CDD" id="cd17932">
    <property type="entry name" value="DEXQc_UvrD"/>
    <property type="match status" value="1"/>
</dbReference>
<sequence>MSNVDLKLLDSLSSEQKNACVCMENMLLTACPGSGKTRTVSYKLAFLVNQFQGSRRLHIAITYTNRAADEIMARLDAMDVTADNIWTGTIHQFCMEYIIRPYSMYSDRLRRGYHIIDEYVQREYKREIRKSLGINCKDWELDKHPRIKEAYKKLLMQRKEIDFEDILIESLKILEQRPYVAENIASIIASIQVDEYQDTNENQYKILAEICKKNNEIIISFIGDVNQAIYGGLDGIAKTKDEISSLFEQEFLEKHLTGCYRSIQQIVDYYSNYAVNRIEIASMRTDSDKDAIISFEDSISKEELADHVAEIVKERLDQGEKEEEICIIAPRWELIFSMANKLRMKLPDVMFNAPDITPFKYDPMNPFYLLAKLTFMKTQGHEKTRKRYANDVIGMLKNDYGINIKKGFDCFTLLKIINSVIKLSDADGIEVYKNVVGRVMSSLKVDLSNEEALENCYNQFLEKTYDRVRNNSLSTTCCDLTKCFEEKHGVVISTIHGVKGEEYNTVIAFGLLNGLVPHWNDIFEGDRRNTAYKLLYVLGSRAKENLYLISETGRTTSKGALYTATDEIVNVEWEYTKL</sequence>
<gene>
    <name evidence="12" type="ORF">LKD47_11975</name>
</gene>
<dbReference type="InterPro" id="IPR000212">
    <property type="entry name" value="DNA_helicase_UvrD/REP"/>
</dbReference>
<feature type="binding site" evidence="10">
    <location>
        <begin position="30"/>
        <end position="37"/>
    </location>
    <ligand>
        <name>ATP</name>
        <dbReference type="ChEBI" id="CHEBI:30616"/>
    </ligand>
</feature>
<dbReference type="Pfam" id="PF00580">
    <property type="entry name" value="UvrD-helicase"/>
    <property type="match status" value="2"/>
</dbReference>
<dbReference type="GO" id="GO:0000725">
    <property type="term" value="P:recombinational repair"/>
    <property type="evidence" value="ECO:0007669"/>
    <property type="project" value="TreeGrafter"/>
</dbReference>
<dbReference type="RefSeq" id="WP_227710589.1">
    <property type="nucleotide sequence ID" value="NZ_JAJEQW010000014.1"/>
</dbReference>
<dbReference type="GO" id="GO:0016787">
    <property type="term" value="F:hydrolase activity"/>
    <property type="evidence" value="ECO:0007669"/>
    <property type="project" value="UniProtKB-UniRule"/>
</dbReference>
<dbReference type="GO" id="GO:0043138">
    <property type="term" value="F:3'-5' DNA helicase activity"/>
    <property type="evidence" value="ECO:0007669"/>
    <property type="project" value="UniProtKB-EC"/>
</dbReference>
<evidence type="ECO:0000256" key="3">
    <source>
        <dbReference type="ARBA" id="ARBA00022801"/>
    </source>
</evidence>
<dbReference type="InterPro" id="IPR027417">
    <property type="entry name" value="P-loop_NTPase"/>
</dbReference>
<organism evidence="12 13">
    <name type="scientific">Roseburia amylophila</name>
    <dbReference type="NCBI Taxonomy" id="2981794"/>
    <lineage>
        <taxon>Bacteria</taxon>
        <taxon>Bacillati</taxon>
        <taxon>Bacillota</taxon>
        <taxon>Clostridia</taxon>
        <taxon>Lachnospirales</taxon>
        <taxon>Lachnospiraceae</taxon>
        <taxon>Roseburia</taxon>
    </lineage>
</organism>
<comment type="similarity">
    <text evidence="1">Belongs to the helicase family. UvrD subfamily.</text>
</comment>
<dbReference type="GO" id="GO:0003677">
    <property type="term" value="F:DNA binding"/>
    <property type="evidence" value="ECO:0007669"/>
    <property type="project" value="UniProtKB-KW"/>
</dbReference>
<dbReference type="EC" id="5.6.2.4" evidence="8"/>
<keyword evidence="4 10" id="KW-0347">Helicase</keyword>
<dbReference type="Pfam" id="PF13361">
    <property type="entry name" value="UvrD_C"/>
    <property type="match status" value="1"/>
</dbReference>
<dbReference type="PANTHER" id="PTHR11070:SF67">
    <property type="entry name" value="DNA 3'-5' HELICASE"/>
    <property type="match status" value="1"/>
</dbReference>
<protein>
    <recommendedName>
        <fullName evidence="8">DNA 3'-5' helicase</fullName>
        <ecNumber evidence="8">5.6.2.4</ecNumber>
    </recommendedName>
</protein>
<dbReference type="Proteomes" id="UP001198893">
    <property type="component" value="Unassembled WGS sequence"/>
</dbReference>
<name>A0AAW4WEP3_9FIRM</name>
<evidence type="ECO:0000256" key="10">
    <source>
        <dbReference type="PROSITE-ProRule" id="PRU00560"/>
    </source>
</evidence>
<dbReference type="GO" id="GO:0005524">
    <property type="term" value="F:ATP binding"/>
    <property type="evidence" value="ECO:0007669"/>
    <property type="project" value="UniProtKB-UniRule"/>
</dbReference>
<evidence type="ECO:0000256" key="1">
    <source>
        <dbReference type="ARBA" id="ARBA00009922"/>
    </source>
</evidence>
<feature type="domain" description="UvrD-like helicase ATP-binding" evidence="11">
    <location>
        <begin position="9"/>
        <end position="263"/>
    </location>
</feature>
<reference evidence="12" key="1">
    <citation type="submission" date="2021-10" db="EMBL/GenBank/DDBJ databases">
        <title>Anaerobic single-cell dispensing facilitates the cultivation of human gut bacteria.</title>
        <authorList>
            <person name="Afrizal A."/>
        </authorList>
    </citation>
    <scope>NUCLEOTIDE SEQUENCE</scope>
    <source>
        <strain evidence="12">CLA-AA-H204</strain>
    </source>
</reference>
<accession>A0AAW4WEP3</accession>
<evidence type="ECO:0000256" key="4">
    <source>
        <dbReference type="ARBA" id="ARBA00022806"/>
    </source>
</evidence>
<proteinExistence type="inferred from homology"/>
<evidence type="ECO:0000256" key="2">
    <source>
        <dbReference type="ARBA" id="ARBA00022741"/>
    </source>
</evidence>
<dbReference type="PROSITE" id="PS51198">
    <property type="entry name" value="UVRD_HELICASE_ATP_BIND"/>
    <property type="match status" value="1"/>
</dbReference>
<evidence type="ECO:0000256" key="8">
    <source>
        <dbReference type="ARBA" id="ARBA00034808"/>
    </source>
</evidence>
<dbReference type="InterPro" id="IPR014017">
    <property type="entry name" value="DNA_helicase_UvrD-like_C"/>
</dbReference>
<dbReference type="InterPro" id="IPR014016">
    <property type="entry name" value="UvrD-like_ATP-bd"/>
</dbReference>
<evidence type="ECO:0000313" key="13">
    <source>
        <dbReference type="Proteomes" id="UP001198893"/>
    </source>
</evidence>
<evidence type="ECO:0000256" key="6">
    <source>
        <dbReference type="ARBA" id="ARBA00023235"/>
    </source>
</evidence>
<keyword evidence="6" id="KW-0413">Isomerase</keyword>
<keyword evidence="5 10" id="KW-0067">ATP-binding</keyword>
<comment type="catalytic activity">
    <reaction evidence="9">
        <text>ATP + H2O = ADP + phosphate + H(+)</text>
        <dbReference type="Rhea" id="RHEA:13065"/>
        <dbReference type="ChEBI" id="CHEBI:15377"/>
        <dbReference type="ChEBI" id="CHEBI:15378"/>
        <dbReference type="ChEBI" id="CHEBI:30616"/>
        <dbReference type="ChEBI" id="CHEBI:43474"/>
        <dbReference type="ChEBI" id="CHEBI:456216"/>
        <dbReference type="EC" id="5.6.2.4"/>
    </reaction>
</comment>
<dbReference type="SUPFAM" id="SSF52540">
    <property type="entry name" value="P-loop containing nucleoside triphosphate hydrolases"/>
    <property type="match status" value="1"/>
</dbReference>
<dbReference type="InterPro" id="IPR013986">
    <property type="entry name" value="DExx_box_DNA_helicase_dom_sf"/>
</dbReference>
<evidence type="ECO:0000313" key="12">
    <source>
        <dbReference type="EMBL" id="MCC2242999.1"/>
    </source>
</evidence>
<evidence type="ECO:0000256" key="5">
    <source>
        <dbReference type="ARBA" id="ARBA00022840"/>
    </source>
</evidence>
<comment type="caution">
    <text evidence="12">The sequence shown here is derived from an EMBL/GenBank/DDBJ whole genome shotgun (WGS) entry which is preliminary data.</text>
</comment>
<evidence type="ECO:0000256" key="7">
    <source>
        <dbReference type="ARBA" id="ARBA00034617"/>
    </source>
</evidence>
<evidence type="ECO:0000259" key="11">
    <source>
        <dbReference type="PROSITE" id="PS51198"/>
    </source>
</evidence>
<comment type="catalytic activity">
    <reaction evidence="7">
        <text>Couples ATP hydrolysis with the unwinding of duplex DNA by translocating in the 3'-5' direction.</text>
        <dbReference type="EC" id="5.6.2.4"/>
    </reaction>
</comment>
<dbReference type="EMBL" id="JAJEQW010000014">
    <property type="protein sequence ID" value="MCC2242999.1"/>
    <property type="molecule type" value="Genomic_DNA"/>
</dbReference>
<keyword evidence="3 10" id="KW-0378">Hydrolase</keyword>